<dbReference type="Pfam" id="PF07813">
    <property type="entry name" value="LTXXQ"/>
    <property type="match status" value="1"/>
</dbReference>
<dbReference type="RefSeq" id="WP_215338434.1">
    <property type="nucleotide sequence ID" value="NZ_JAGSGD010000001.1"/>
</dbReference>
<evidence type="ECO:0000313" key="3">
    <source>
        <dbReference type="EMBL" id="QQZ50954.1"/>
    </source>
</evidence>
<keyword evidence="4" id="KW-1185">Reference proteome</keyword>
<keyword evidence="1" id="KW-0732">Signal</keyword>
<dbReference type="Proteomes" id="UP000622580">
    <property type="component" value="Unassembled WGS sequence"/>
</dbReference>
<feature type="chain" id="PRO_5044462964" evidence="1">
    <location>
        <begin position="22"/>
        <end position="181"/>
    </location>
</feature>
<evidence type="ECO:0000313" key="2">
    <source>
        <dbReference type="EMBL" id="MBR7618556.1"/>
    </source>
</evidence>
<organism evidence="2 4">
    <name type="scientific">Phenylobacterium glaciei</name>
    <dbReference type="NCBI Taxonomy" id="2803784"/>
    <lineage>
        <taxon>Bacteria</taxon>
        <taxon>Pseudomonadati</taxon>
        <taxon>Pseudomonadota</taxon>
        <taxon>Alphaproteobacteria</taxon>
        <taxon>Caulobacterales</taxon>
        <taxon>Caulobacteraceae</taxon>
        <taxon>Phenylobacterium</taxon>
    </lineage>
</organism>
<sequence length="181" mass="19415">MSNYAALAAIGLFALAGPAAAQPPGPPPAGMAGMHGMGGMPGMPDPAMMKAHMAEHMAQMDKDMHTILRLRPEQETAWRALRDAMHPADGPDKMMMGPPKASQTTLQRLDEMDRMAAEHQARQAKVAAATRAFYAALSPDQQAVFDALHRTGMMMHGAGGPPMMMHRQMMMMMPGGDGPHD</sequence>
<dbReference type="EMBL" id="CP068570">
    <property type="protein sequence ID" value="QQZ50954.1"/>
    <property type="molecule type" value="Genomic_DNA"/>
</dbReference>
<protein>
    <submittedName>
        <fullName evidence="2">Spy/CpxP family protein refolding chaperone</fullName>
    </submittedName>
</protein>
<name>A0A941HUX8_9CAUL</name>
<reference evidence="3" key="1">
    <citation type="submission" date="2021-01" db="EMBL/GenBank/DDBJ databases">
        <title>Genome sequence of Phenylobacterium sp. 20VBR1 isolated from a valley glaceir, Ny-Alesund, Svalbard.</title>
        <authorList>
            <person name="Thomas F.A."/>
            <person name="Krishnan K.P."/>
            <person name="Sinha R.K."/>
        </authorList>
    </citation>
    <scope>NUCLEOTIDE SEQUENCE</scope>
    <source>
        <strain evidence="3">20VBR1</strain>
    </source>
</reference>
<evidence type="ECO:0000313" key="4">
    <source>
        <dbReference type="Proteomes" id="UP000622580"/>
    </source>
</evidence>
<dbReference type="GO" id="GO:0042597">
    <property type="term" value="C:periplasmic space"/>
    <property type="evidence" value="ECO:0007669"/>
    <property type="project" value="InterPro"/>
</dbReference>
<dbReference type="InterPro" id="IPR012899">
    <property type="entry name" value="LTXXQ"/>
</dbReference>
<gene>
    <name evidence="2" type="ORF">JKL49_04075</name>
    <name evidence="3" type="ORF">JKL49_06915</name>
</gene>
<proteinExistence type="predicted"/>
<evidence type="ECO:0000256" key="1">
    <source>
        <dbReference type="SAM" id="SignalP"/>
    </source>
</evidence>
<accession>A0A941HUX8</accession>
<feature type="signal peptide" evidence="1">
    <location>
        <begin position="1"/>
        <end position="21"/>
    </location>
</feature>
<dbReference type="AlphaFoldDB" id="A0A941HUX8"/>
<dbReference type="EMBL" id="JAGSGD010000001">
    <property type="protein sequence ID" value="MBR7618556.1"/>
    <property type="molecule type" value="Genomic_DNA"/>
</dbReference>
<reference evidence="2" key="2">
    <citation type="submission" date="2021-04" db="EMBL/GenBank/DDBJ databases">
        <title>Draft genome assembly of strain Phenylobacterium sp. 20VBR1 using MiniION and Illumina platforms.</title>
        <authorList>
            <person name="Thomas F.A."/>
            <person name="Krishnan K.P."/>
            <person name="Sinha R.K."/>
        </authorList>
    </citation>
    <scope>NUCLEOTIDE SEQUENCE</scope>
    <source>
        <strain evidence="2">20VBR1</strain>
    </source>
</reference>